<dbReference type="Pfam" id="PF05209">
    <property type="entry name" value="MinC_N"/>
    <property type="match status" value="1"/>
</dbReference>
<keyword evidence="2 6" id="KW-0132">Cell division</keyword>
<name>A0A679JWG1_9HYPH</name>
<dbReference type="InterPro" id="IPR036145">
    <property type="entry name" value="MinC_C_sf"/>
</dbReference>
<evidence type="ECO:0000256" key="4">
    <source>
        <dbReference type="ARBA" id="ARBA00023306"/>
    </source>
</evidence>
<dbReference type="InterPro" id="IPR007874">
    <property type="entry name" value="MinC_N"/>
</dbReference>
<comment type="similarity">
    <text evidence="1 6">Belongs to the MinC family.</text>
</comment>
<sequence length="262" mass="27554">MPGGERSGRSADMVGSTRPLSIPEQQKRHRVTQPNSRPPIRFRGRSFMALVLAPSAPVHDWLEDLDALSRRSPAFFVGRPVILDVSGLGLDRADLTALVSELKARDVTVMGIEGAKSGSLGEGLPPAPAGGRPVDEVATPDAPAPTHAEPPRAARSLILDQPVRSGQTILHLEGDITIMGSVASGAEVIAGGSIHIYGALRGRAIAGASGNPDARITCRKFEPELLAIDGLYRTADDLGPDRRGQPAQIRLDGDAIKVAALE</sequence>
<dbReference type="InterPro" id="IPR005526">
    <property type="entry name" value="Septum_form_inhib_MinC_C"/>
</dbReference>
<accession>A0A679JWG1</accession>
<dbReference type="GO" id="GO:1901891">
    <property type="term" value="P:regulation of cell septum assembly"/>
    <property type="evidence" value="ECO:0007669"/>
    <property type="project" value="InterPro"/>
</dbReference>
<keyword evidence="4 6" id="KW-0131">Cell cycle</keyword>
<dbReference type="PANTHER" id="PTHR34108:SF1">
    <property type="entry name" value="SEPTUM SITE-DETERMINING PROTEIN MINC"/>
    <property type="match status" value="1"/>
</dbReference>
<reference evidence="10" key="2">
    <citation type="submission" date="2019-12" db="EMBL/GenBank/DDBJ databases">
        <authorList>
            <person name="Cremers G."/>
        </authorList>
    </citation>
    <scope>NUCLEOTIDE SEQUENCE</scope>
    <source>
        <strain evidence="10">Mbul2</strain>
        <plasmid evidence="10">1</plasmid>
    </source>
</reference>
<reference evidence="11" key="3">
    <citation type="submission" date="2021-08" db="EMBL/GenBank/DDBJ databases">
        <authorList>
            <person name="Tani A."/>
            <person name="Ola A."/>
            <person name="Ogura Y."/>
            <person name="Katsura K."/>
            <person name="Hayashi T."/>
        </authorList>
    </citation>
    <scope>NUCLEOTIDE SEQUENCE</scope>
    <source>
        <strain evidence="11">DSM 21893</strain>
    </source>
</reference>
<evidence type="ECO:0000259" key="8">
    <source>
        <dbReference type="Pfam" id="PF03775"/>
    </source>
</evidence>
<evidence type="ECO:0000256" key="1">
    <source>
        <dbReference type="ARBA" id="ARBA00006291"/>
    </source>
</evidence>
<dbReference type="EMBL" id="LR743510">
    <property type="protein sequence ID" value="CAA2136321.1"/>
    <property type="molecule type" value="Genomic_DNA"/>
</dbReference>
<evidence type="ECO:0000313" key="11">
    <source>
        <dbReference type="EMBL" id="GJD41048.1"/>
    </source>
</evidence>
<feature type="domain" description="Septum formation inhibitor MinC N-terminal" evidence="9">
    <location>
        <begin position="40"/>
        <end position="106"/>
    </location>
</feature>
<organism evidence="10">
    <name type="scientific">Methylobacterium bullatum</name>
    <dbReference type="NCBI Taxonomy" id="570505"/>
    <lineage>
        <taxon>Bacteria</taxon>
        <taxon>Pseudomonadati</taxon>
        <taxon>Pseudomonadota</taxon>
        <taxon>Alphaproteobacteria</taxon>
        <taxon>Hyphomicrobiales</taxon>
        <taxon>Methylobacteriaceae</taxon>
        <taxon>Methylobacterium</taxon>
    </lineage>
</organism>
<evidence type="ECO:0000313" key="10">
    <source>
        <dbReference type="EMBL" id="CAA2136321.1"/>
    </source>
</evidence>
<evidence type="ECO:0000259" key="9">
    <source>
        <dbReference type="Pfam" id="PF05209"/>
    </source>
</evidence>
<dbReference type="Pfam" id="PF03775">
    <property type="entry name" value="MinC_C"/>
    <property type="match status" value="1"/>
</dbReference>
<dbReference type="Gene3D" id="2.160.20.70">
    <property type="match status" value="1"/>
</dbReference>
<dbReference type="PANTHER" id="PTHR34108">
    <property type="entry name" value="SEPTUM SITE-DETERMINING PROTEIN MINC"/>
    <property type="match status" value="1"/>
</dbReference>
<feature type="region of interest" description="Disordered" evidence="7">
    <location>
        <begin position="1"/>
        <end position="39"/>
    </location>
</feature>
<proteinExistence type="inferred from homology"/>
<feature type="domain" description="Septum formation inhibitor MinC C-terminal" evidence="8">
    <location>
        <begin position="158"/>
        <end position="258"/>
    </location>
</feature>
<geneLocation type="plasmid" evidence="10">
    <name>1</name>
</geneLocation>
<dbReference type="GO" id="GO:0051302">
    <property type="term" value="P:regulation of cell division"/>
    <property type="evidence" value="ECO:0007669"/>
    <property type="project" value="InterPro"/>
</dbReference>
<evidence type="ECO:0000256" key="6">
    <source>
        <dbReference type="HAMAP-Rule" id="MF_00267"/>
    </source>
</evidence>
<dbReference type="Proteomes" id="UP001055307">
    <property type="component" value="Unassembled WGS sequence"/>
</dbReference>
<comment type="subunit">
    <text evidence="6">Interacts with MinD and FtsZ.</text>
</comment>
<gene>
    <name evidence="10" type="primary">minC_1</name>
    <name evidence="6" type="synonym">minC</name>
    <name evidence="11" type="synonym">minC_2</name>
    <name evidence="10" type="ORF">MBLL_00041</name>
    <name evidence="11" type="ORF">OICFNHDK_3526</name>
</gene>
<evidence type="ECO:0000256" key="5">
    <source>
        <dbReference type="ARBA" id="ARBA00025606"/>
    </source>
</evidence>
<dbReference type="SUPFAM" id="SSF63848">
    <property type="entry name" value="Cell-division inhibitor MinC, C-terminal domain"/>
    <property type="match status" value="1"/>
</dbReference>
<keyword evidence="10" id="KW-0614">Plasmid</keyword>
<evidence type="ECO:0000313" key="12">
    <source>
        <dbReference type="Proteomes" id="UP001055307"/>
    </source>
</evidence>
<dbReference type="HAMAP" id="MF_00267">
    <property type="entry name" value="MinC"/>
    <property type="match status" value="1"/>
</dbReference>
<evidence type="ECO:0000256" key="7">
    <source>
        <dbReference type="SAM" id="MobiDB-lite"/>
    </source>
</evidence>
<dbReference type="InterPro" id="IPR016098">
    <property type="entry name" value="CAP/MinC_C"/>
</dbReference>
<dbReference type="NCBIfam" id="TIGR01222">
    <property type="entry name" value="minC"/>
    <property type="match status" value="1"/>
</dbReference>
<evidence type="ECO:0000256" key="3">
    <source>
        <dbReference type="ARBA" id="ARBA00023210"/>
    </source>
</evidence>
<comment type="function">
    <text evidence="5 6">Cell division inhibitor that blocks the formation of polar Z ring septums. Rapidly oscillates between the poles of the cell to destabilize FtsZ filaments that have formed before they mature into polar Z rings. Prevents FtsZ polymerization.</text>
</comment>
<dbReference type="EMBL" id="BPQF01000018">
    <property type="protein sequence ID" value="GJD41048.1"/>
    <property type="molecule type" value="Genomic_DNA"/>
</dbReference>
<dbReference type="GO" id="GO:0000902">
    <property type="term" value="P:cell morphogenesis"/>
    <property type="evidence" value="ECO:0007669"/>
    <property type="project" value="InterPro"/>
</dbReference>
<feature type="region of interest" description="Disordered" evidence="7">
    <location>
        <begin position="115"/>
        <end position="153"/>
    </location>
</feature>
<keyword evidence="12" id="KW-1185">Reference proteome</keyword>
<evidence type="ECO:0000256" key="2">
    <source>
        <dbReference type="ARBA" id="ARBA00022618"/>
    </source>
</evidence>
<dbReference type="AlphaFoldDB" id="A0A679JWG1"/>
<dbReference type="GO" id="GO:0000917">
    <property type="term" value="P:division septum assembly"/>
    <property type="evidence" value="ECO:0007669"/>
    <property type="project" value="UniProtKB-KW"/>
</dbReference>
<dbReference type="InterPro" id="IPR013033">
    <property type="entry name" value="MinC"/>
</dbReference>
<reference evidence="11" key="1">
    <citation type="journal article" date="2016" name="Front. Microbiol.">
        <title>Genome Sequence of the Piezophilic, Mesophilic Sulfate-Reducing Bacterium Desulfovibrio indicus J2T.</title>
        <authorList>
            <person name="Cao J."/>
            <person name="Maignien L."/>
            <person name="Shao Z."/>
            <person name="Alain K."/>
            <person name="Jebbar M."/>
        </authorList>
    </citation>
    <scope>NUCLEOTIDE SEQUENCE</scope>
    <source>
        <strain evidence="11">DSM 21893</strain>
    </source>
</reference>
<dbReference type="Gene3D" id="3.30.70.260">
    <property type="match status" value="1"/>
</dbReference>
<keyword evidence="3 6" id="KW-0717">Septation</keyword>
<protein>
    <recommendedName>
        <fullName evidence="6">Probable septum site-determining protein MinC</fullName>
    </recommendedName>
</protein>